<keyword evidence="4 7" id="KW-0378">Hydrolase</keyword>
<dbReference type="InterPro" id="IPR015679">
    <property type="entry name" value="PLipase_D_fam"/>
</dbReference>
<dbReference type="GO" id="GO:0009395">
    <property type="term" value="P:phospholipid catabolic process"/>
    <property type="evidence" value="ECO:0007669"/>
    <property type="project" value="TreeGrafter"/>
</dbReference>
<dbReference type="GO" id="GO:0035556">
    <property type="term" value="P:intracellular signal transduction"/>
    <property type="evidence" value="ECO:0007669"/>
    <property type="project" value="InterPro"/>
</dbReference>
<keyword evidence="5 7" id="KW-0442">Lipid degradation</keyword>
<feature type="compositionally biased region" description="Basic and acidic residues" evidence="8">
    <location>
        <begin position="345"/>
        <end position="359"/>
    </location>
</feature>
<dbReference type="EMBL" id="ML996116">
    <property type="protein sequence ID" value="KAF2737427.1"/>
    <property type="molecule type" value="Genomic_DNA"/>
</dbReference>
<dbReference type="InterPro" id="IPR025202">
    <property type="entry name" value="PLD-like_dom"/>
</dbReference>
<feature type="region of interest" description="Disordered" evidence="8">
    <location>
        <begin position="552"/>
        <end position="633"/>
    </location>
</feature>
<feature type="region of interest" description="Disordered" evidence="8">
    <location>
        <begin position="1614"/>
        <end position="1641"/>
    </location>
</feature>
<dbReference type="Gene3D" id="3.30.870.10">
    <property type="entry name" value="Endonuclease Chain A"/>
    <property type="match status" value="2"/>
</dbReference>
<proteinExistence type="inferred from homology"/>
<feature type="compositionally biased region" description="Polar residues" evidence="8">
    <location>
        <begin position="91"/>
        <end position="101"/>
    </location>
</feature>
<dbReference type="CDD" id="cd01254">
    <property type="entry name" value="PH_PLD"/>
    <property type="match status" value="1"/>
</dbReference>
<comment type="similarity">
    <text evidence="2 7">Belongs to the phospholipase D family.</text>
</comment>
<name>A0A9P4V2H9_9PLEO</name>
<sequence>MADTRDSSPGSVSPMTKPDGLPDRAKDSPRYLSPLRIGHNAADMDTSTLPPTSNGAPIVPRSAPAAENEPDEFPFETFPPPAHRAGKAGSIETSTATSKPNLNGAASPHPPIAPVSRRATAEGEESDVPKGRRSVQFARSATFDSGPHSRTQSWEGEDGEGKTKERQPSSLMTKLKALAAPMSLQGHGRSLSAFAGNSSTIPESSPSGQLSPTSERDELRYDGYGSEADADAEESAGEGPSRPPRKRRKSRRWFEDGAQGTQTAPTTPKQHSQPGNFFTRDSPNITPTSSQIHKPIFSRRATMSDIPEHQRQGVSEDEGRDRLAKESAWMRGLHSARGLSYGGLRRHDPNAEPTEEQRRPTNLRRLTAFGGSGHADGQPSPWRMRSERASSLSAQKWQKIKTSLRIFGAGKRAERQADHVKSTELMAELLAGSPAALFLASMFQRDEHGHKRIPVLLEQLKVTVSDSERDPEGRHAVFRIELEYGSGLTRMKWVLHRSLRDFANLHVKFRLSDARSSAVSTAEDNKKLKLPRFPRSAFPYLRGLRGYGALDDEEEEEEDEANTVAHASGPDAEASGAEPPKNKRQKSSFHLSRRKSSIGSPDGSNINGQLGARQGSFAGPPGMPATKETHAERQRKRLERYLNELGHFLIFRPDSNRFCKFLELSALGVRLAAEGGYHGKEGYMMIKSGKGVDHRRKWTPRPLVQRHSPKWFLVRHSYVVCVDSPEEMNVYDVFLVDPEFSLESKKSGRLRDKKAKDIASEAKATATHPGHHQLRLFNSERKLKLLAKNERQMKQFEDSITFMSQSTPWAKMQRFSSFAPVRKKIYAQWLVDGRDYMWNVSRAISMARDVIYIHDWWLSPELYMRRPPAISQKWRLDRLLQRKAQEGVKIFVIVYRNINTAIPIDSEYTKFSLLDLHPNVFVQRSPNQIRQNTFFWAHHEKICIVDHTIAFCGGVDLCFGRWDTPQHSVVDDKLTGFELDDTPKDADHCQLWPGKDYSNPRIQDFYALDKPYEEMYTRTEVPRMPWHDIGMQIVGQPARDLTRHFVQRWNYLLRQRKPSRPTPFLLPPPDFNPADIEALGLDGTCEVQILRSACSWSLGTSDKTEHSIMSAYVQMIATSEHFVYIENQFFISSCDVLGTKIENKIGDALVDRIKRAHMNGEDWRACIVIPLMPGFQNTVENQDGSSVRLIMTCQYRSICRGETSIFGRLRASGIEPEDYIQFYALRSWGALGPDKNLVTEQLYIHAKCMIVDDRVCIIGSANINERSMLGSRDSEVAAIVRDTEMLDSQMAGEPYKVGRFPHTLRMRLMREHLGIDTDQIGEEEWQSQQSEAASSHFDTEESAPSSPTADRIAEQKLTENKHRLQDDLIARAERLHSFNHDVDWEQGDNPHLKTSKQPTKDSRVTGNKAHERDVRGEGADHMREIATEKPGVLRGRDSYVDEKGHEVLLSDVAAEGLTDTPRKSSTTKNRRRSNTTGTRTSGHSHHGPVDGFSGLPPPKMPRWDTREMGLPLLSQLPALPISDDTDIGGPPLQRTFSHASSHMLGPLLSEMRRPLVTEDCMKDPLNDAFFLDTWHTVAENNTKIFRQVFRCQPDNEVKTWKEYKEYSSFSERFNHSQGIGKSSERRQQEACGKSGPPGVGSADKIANLAGNTQKQVDALGEKLADKLSLDRNRDNNARMGKVEQWAEDQEKRVKENTAALNEKTALKDEDDAIVSPIAAQPSHAFTFPPPPAIPDTEATDFANTTHGDSGRQRTVTISEPKGRGRANTTNGSRKGRRRATTKSSMRQFNHLDDNVLLAKEDAKTLLEMVQGHLVVWPYDWLEKEEKDGGWLYTVDQIAPLEIYT</sequence>
<dbReference type="Proteomes" id="UP000799444">
    <property type="component" value="Unassembled WGS sequence"/>
</dbReference>
<evidence type="ECO:0000259" key="9">
    <source>
        <dbReference type="PROSITE" id="PS50035"/>
    </source>
</evidence>
<feature type="domain" description="PLD phosphodiesterase" evidence="9">
    <location>
        <begin position="1240"/>
        <end position="1267"/>
    </location>
</feature>
<dbReference type="GO" id="GO:0006654">
    <property type="term" value="P:phosphatidic acid biosynthetic process"/>
    <property type="evidence" value="ECO:0007669"/>
    <property type="project" value="InterPro"/>
</dbReference>
<organism evidence="10 11">
    <name type="scientific">Polyplosphaeria fusca</name>
    <dbReference type="NCBI Taxonomy" id="682080"/>
    <lineage>
        <taxon>Eukaryota</taxon>
        <taxon>Fungi</taxon>
        <taxon>Dikarya</taxon>
        <taxon>Ascomycota</taxon>
        <taxon>Pezizomycotina</taxon>
        <taxon>Dothideomycetes</taxon>
        <taxon>Pleosporomycetidae</taxon>
        <taxon>Pleosporales</taxon>
        <taxon>Tetraplosphaeriaceae</taxon>
        <taxon>Polyplosphaeria</taxon>
    </lineage>
</organism>
<evidence type="ECO:0000256" key="4">
    <source>
        <dbReference type="ARBA" id="ARBA00022801"/>
    </source>
</evidence>
<feature type="domain" description="PLD phosphodiesterase" evidence="9">
    <location>
        <begin position="934"/>
        <end position="961"/>
    </location>
</feature>
<dbReference type="GO" id="GO:0004630">
    <property type="term" value="F:phospholipase D activity"/>
    <property type="evidence" value="ECO:0007669"/>
    <property type="project" value="UniProtKB-UniRule"/>
</dbReference>
<evidence type="ECO:0000256" key="1">
    <source>
        <dbReference type="ARBA" id="ARBA00000798"/>
    </source>
</evidence>
<feature type="compositionally biased region" description="Basic and acidic residues" evidence="8">
    <location>
        <begin position="1398"/>
        <end position="1426"/>
    </location>
</feature>
<feature type="region of interest" description="Disordered" evidence="8">
    <location>
        <begin position="339"/>
        <end position="360"/>
    </location>
</feature>
<evidence type="ECO:0000256" key="5">
    <source>
        <dbReference type="ARBA" id="ARBA00022963"/>
    </source>
</evidence>
<dbReference type="PIRSF" id="PIRSF009376">
    <property type="entry name" value="Phospholipase_D_euk"/>
    <property type="match status" value="1"/>
</dbReference>
<gene>
    <name evidence="10" type="ORF">EJ04DRAFT_574605</name>
</gene>
<comment type="caution">
    <text evidence="10">The sequence shown here is derived from an EMBL/GenBank/DDBJ whole genome shotgun (WGS) entry which is preliminary data.</text>
</comment>
<evidence type="ECO:0000256" key="3">
    <source>
        <dbReference type="ARBA" id="ARBA00022737"/>
    </source>
</evidence>
<feature type="region of interest" description="Disordered" evidence="8">
    <location>
        <begin position="1380"/>
        <end position="1426"/>
    </location>
</feature>
<feature type="compositionally biased region" description="Polar residues" evidence="8">
    <location>
        <begin position="1742"/>
        <end position="1757"/>
    </location>
</feature>
<evidence type="ECO:0000313" key="11">
    <source>
        <dbReference type="Proteomes" id="UP000799444"/>
    </source>
</evidence>
<evidence type="ECO:0000256" key="8">
    <source>
        <dbReference type="SAM" id="MobiDB-lite"/>
    </source>
</evidence>
<comment type="catalytic activity">
    <reaction evidence="1 7">
        <text>a 1,2-diacyl-sn-glycero-3-phosphocholine + H2O = a 1,2-diacyl-sn-glycero-3-phosphate + choline + H(+)</text>
        <dbReference type="Rhea" id="RHEA:14445"/>
        <dbReference type="ChEBI" id="CHEBI:15354"/>
        <dbReference type="ChEBI" id="CHEBI:15377"/>
        <dbReference type="ChEBI" id="CHEBI:15378"/>
        <dbReference type="ChEBI" id="CHEBI:57643"/>
        <dbReference type="ChEBI" id="CHEBI:58608"/>
        <dbReference type="EC" id="3.1.4.4"/>
    </reaction>
</comment>
<dbReference type="CDD" id="cd09141">
    <property type="entry name" value="PLDc_vPLD1_2_yPLD_like_2"/>
    <property type="match status" value="1"/>
</dbReference>
<protein>
    <recommendedName>
        <fullName evidence="7">Phospholipase</fullName>
        <ecNumber evidence="7">3.1.4.4</ecNumber>
    </recommendedName>
</protein>
<feature type="compositionally biased region" description="Polar residues" evidence="8">
    <location>
        <begin position="597"/>
        <end position="608"/>
    </location>
</feature>
<dbReference type="CDD" id="cd09138">
    <property type="entry name" value="PLDc_vPLD1_2_yPLD_like_1"/>
    <property type="match status" value="1"/>
</dbReference>
<reference evidence="10" key="1">
    <citation type="journal article" date="2020" name="Stud. Mycol.">
        <title>101 Dothideomycetes genomes: a test case for predicting lifestyles and emergence of pathogens.</title>
        <authorList>
            <person name="Haridas S."/>
            <person name="Albert R."/>
            <person name="Binder M."/>
            <person name="Bloem J."/>
            <person name="Labutti K."/>
            <person name="Salamov A."/>
            <person name="Andreopoulos B."/>
            <person name="Baker S."/>
            <person name="Barry K."/>
            <person name="Bills G."/>
            <person name="Bluhm B."/>
            <person name="Cannon C."/>
            <person name="Castanera R."/>
            <person name="Culley D."/>
            <person name="Daum C."/>
            <person name="Ezra D."/>
            <person name="Gonzalez J."/>
            <person name="Henrissat B."/>
            <person name="Kuo A."/>
            <person name="Liang C."/>
            <person name="Lipzen A."/>
            <person name="Lutzoni F."/>
            <person name="Magnuson J."/>
            <person name="Mondo S."/>
            <person name="Nolan M."/>
            <person name="Ohm R."/>
            <person name="Pangilinan J."/>
            <person name="Park H.-J."/>
            <person name="Ramirez L."/>
            <person name="Alfaro M."/>
            <person name="Sun H."/>
            <person name="Tritt A."/>
            <person name="Yoshinaga Y."/>
            <person name="Zwiers L.-H."/>
            <person name="Turgeon B."/>
            <person name="Goodwin S."/>
            <person name="Spatafora J."/>
            <person name="Crous P."/>
            <person name="Grigoriev I."/>
        </authorList>
    </citation>
    <scope>NUCLEOTIDE SEQUENCE</scope>
    <source>
        <strain evidence="10">CBS 125425</strain>
    </source>
</reference>
<feature type="compositionally biased region" description="Polar residues" evidence="8">
    <location>
        <begin position="259"/>
        <end position="292"/>
    </location>
</feature>
<evidence type="ECO:0000256" key="6">
    <source>
        <dbReference type="ARBA" id="ARBA00023098"/>
    </source>
</evidence>
<evidence type="ECO:0000256" key="7">
    <source>
        <dbReference type="PIRNR" id="PIRNR009376"/>
    </source>
</evidence>
<feature type="compositionally biased region" description="Basic and acidic residues" evidence="8">
    <location>
        <begin position="20"/>
        <end position="29"/>
    </location>
</feature>
<keyword evidence="11" id="KW-1185">Reference proteome</keyword>
<feature type="compositionally biased region" description="Acidic residues" evidence="8">
    <location>
        <begin position="552"/>
        <end position="561"/>
    </location>
</feature>
<feature type="compositionally biased region" description="Basic residues" evidence="8">
    <location>
        <begin position="582"/>
        <end position="596"/>
    </location>
</feature>
<dbReference type="Pfam" id="PF13091">
    <property type="entry name" value="PLDc_2"/>
    <property type="match status" value="1"/>
</dbReference>
<feature type="compositionally biased region" description="Polar residues" evidence="8">
    <location>
        <begin position="195"/>
        <end position="213"/>
    </location>
</feature>
<feature type="compositionally biased region" description="Low complexity" evidence="8">
    <location>
        <begin position="1326"/>
        <end position="1335"/>
    </location>
</feature>
<feature type="compositionally biased region" description="Basic and acidic residues" evidence="8">
    <location>
        <begin position="1380"/>
        <end position="1391"/>
    </location>
</feature>
<dbReference type="InterPro" id="IPR016555">
    <property type="entry name" value="PLipase_D_euk"/>
</dbReference>
<evidence type="ECO:0000256" key="2">
    <source>
        <dbReference type="ARBA" id="ARBA00008664"/>
    </source>
</evidence>
<keyword evidence="3" id="KW-0677">Repeat</keyword>
<feature type="compositionally biased region" description="Polar residues" evidence="8">
    <location>
        <begin position="45"/>
        <end position="55"/>
    </location>
</feature>
<dbReference type="PANTHER" id="PTHR18896:SF76">
    <property type="entry name" value="PHOSPHOLIPASE"/>
    <property type="match status" value="1"/>
</dbReference>
<feature type="region of interest" description="Disordered" evidence="8">
    <location>
        <begin position="1322"/>
        <end position="1349"/>
    </location>
</feature>
<feature type="region of interest" description="Disordered" evidence="8">
    <location>
        <begin position="1742"/>
        <end position="1784"/>
    </location>
</feature>
<keyword evidence="6" id="KW-0443">Lipid metabolism</keyword>
<dbReference type="FunFam" id="3.30.870.10:FF:000011">
    <property type="entry name" value="Phospholipase"/>
    <property type="match status" value="1"/>
</dbReference>
<dbReference type="GO" id="GO:0035091">
    <property type="term" value="F:phosphatidylinositol binding"/>
    <property type="evidence" value="ECO:0007669"/>
    <property type="project" value="InterPro"/>
</dbReference>
<feature type="region of interest" description="Disordered" evidence="8">
    <location>
        <begin position="1"/>
        <end position="323"/>
    </location>
</feature>
<dbReference type="SUPFAM" id="SSF56024">
    <property type="entry name" value="Phospholipase D/nuclease"/>
    <property type="match status" value="2"/>
</dbReference>
<dbReference type="PROSITE" id="PS50035">
    <property type="entry name" value="PLD"/>
    <property type="match status" value="2"/>
</dbReference>
<dbReference type="InterPro" id="IPR001736">
    <property type="entry name" value="PLipase_D/transphosphatidylase"/>
</dbReference>
<dbReference type="EC" id="3.1.4.4" evidence="7"/>
<dbReference type="OrthoDB" id="14911at2759"/>
<dbReference type="SMART" id="SM00155">
    <property type="entry name" value="PLDc"/>
    <property type="match status" value="2"/>
</dbReference>
<dbReference type="PANTHER" id="PTHR18896">
    <property type="entry name" value="PHOSPHOLIPASE D"/>
    <property type="match status" value="1"/>
</dbReference>
<evidence type="ECO:0000313" key="10">
    <source>
        <dbReference type="EMBL" id="KAF2737427.1"/>
    </source>
</evidence>
<dbReference type="SMART" id="SM00312">
    <property type="entry name" value="PX"/>
    <property type="match status" value="1"/>
</dbReference>
<dbReference type="InterPro" id="IPR001683">
    <property type="entry name" value="PX_dom"/>
</dbReference>
<feature type="compositionally biased region" description="Polar residues" evidence="8">
    <location>
        <begin position="137"/>
        <end position="154"/>
    </location>
</feature>
<accession>A0A9P4V2H9</accession>
<dbReference type="Pfam" id="PF00614">
    <property type="entry name" value="PLDc"/>
    <property type="match status" value="1"/>
</dbReference>
<feature type="region of interest" description="Disordered" evidence="8">
    <location>
        <begin position="1451"/>
        <end position="1505"/>
    </location>
</feature>